<dbReference type="VEuPathDB" id="FungiDB:PV08_08597"/>
<gene>
    <name evidence="2" type="ORF">PV08_08597</name>
</gene>
<dbReference type="EMBL" id="KN847497">
    <property type="protein sequence ID" value="KIW13409.1"/>
    <property type="molecule type" value="Genomic_DNA"/>
</dbReference>
<dbReference type="InterPro" id="IPR036291">
    <property type="entry name" value="NAD(P)-bd_dom_sf"/>
</dbReference>
<proteinExistence type="predicted"/>
<dbReference type="InterPro" id="IPR055222">
    <property type="entry name" value="PRISE-like_Rossmann-fold"/>
</dbReference>
<evidence type="ECO:0000313" key="3">
    <source>
        <dbReference type="Proteomes" id="UP000053328"/>
    </source>
</evidence>
<dbReference type="OrthoDB" id="1731983at2759"/>
<dbReference type="SUPFAM" id="SSF51735">
    <property type="entry name" value="NAD(P)-binding Rossmann-fold domains"/>
    <property type="match status" value="1"/>
</dbReference>
<dbReference type="CDD" id="cd08948">
    <property type="entry name" value="5beta-POR_like_SDR_a"/>
    <property type="match status" value="1"/>
</dbReference>
<dbReference type="PANTHER" id="PTHR32487:SF29">
    <property type="entry name" value="NAD-DEPENDENT EPIMERASE_DEHYDRATASE DOMAIN-CONTAINING PROTEIN"/>
    <property type="match status" value="1"/>
</dbReference>
<dbReference type="AlphaFoldDB" id="A0A0D2BQK0"/>
<protein>
    <recommendedName>
        <fullName evidence="1">PRISE-like Rossmann-fold domain-containing protein</fullName>
    </recommendedName>
</protein>
<dbReference type="Gene3D" id="3.40.50.720">
    <property type="entry name" value="NAD(P)-binding Rossmann-like Domain"/>
    <property type="match status" value="1"/>
</dbReference>
<sequence>MSEGKVHSEGIYHGLPSFPQHEGKQYTALVLGSSGITGAYIVEILSKSPYWKKIVAVSRSRPHFALPDHVQHLSIDLLQDHEVIGKTLSENDVKADYVFFSAYIQPPTAPGEGLWSNEQELERLNVKILENLLLALDYTGSIPKRFLLQTGAKHYGVHLGPTLTPMEESDPRYLGSPNFYFPQEDLLAAWCKKHGTSWNVTRPGFIIGAVPNAAMNEAYGLAVYASVQAEMGEGLEYPGTIAAWGLEKHLSAARLIAWHAEWAVLTAQAKNQALNISDDSMFTYGKFWPVLASWYGVSYGTPPEPVNSVQMPYTPPPRGFGEAGKVEFAWSFQEWALRDDVQNAWRRIAERHSLVKNPFDNVTDVFGILDGDISGPWARSISMGKSRELGWHGYVNSHAAIFQTISELAELKMVPPIPNKFDQVVKYVGY</sequence>
<name>A0A0D2BQK0_9EURO</name>
<dbReference type="GeneID" id="27335680"/>
<accession>A0A0D2BQK0</accession>
<dbReference type="Proteomes" id="UP000053328">
    <property type="component" value="Unassembled WGS sequence"/>
</dbReference>
<dbReference type="RefSeq" id="XP_016233625.1">
    <property type="nucleotide sequence ID" value="XM_016382922.1"/>
</dbReference>
<evidence type="ECO:0000259" key="1">
    <source>
        <dbReference type="Pfam" id="PF22917"/>
    </source>
</evidence>
<keyword evidence="3" id="KW-1185">Reference proteome</keyword>
<dbReference type="Pfam" id="PF22917">
    <property type="entry name" value="PRISE"/>
    <property type="match status" value="1"/>
</dbReference>
<dbReference type="PANTHER" id="PTHR32487">
    <property type="entry name" value="3-OXO-DELTA(4,5)-STEROID 5-BETA-REDUCTASE"/>
    <property type="match status" value="1"/>
</dbReference>
<dbReference type="STRING" id="91928.A0A0D2BQK0"/>
<evidence type="ECO:0000313" key="2">
    <source>
        <dbReference type="EMBL" id="KIW13409.1"/>
    </source>
</evidence>
<dbReference type="HOGENOM" id="CLU_030125_1_1_1"/>
<organism evidence="2 3">
    <name type="scientific">Exophiala spinifera</name>
    <dbReference type="NCBI Taxonomy" id="91928"/>
    <lineage>
        <taxon>Eukaryota</taxon>
        <taxon>Fungi</taxon>
        <taxon>Dikarya</taxon>
        <taxon>Ascomycota</taxon>
        <taxon>Pezizomycotina</taxon>
        <taxon>Eurotiomycetes</taxon>
        <taxon>Chaetothyriomycetidae</taxon>
        <taxon>Chaetothyriales</taxon>
        <taxon>Herpotrichiellaceae</taxon>
        <taxon>Exophiala</taxon>
    </lineage>
</organism>
<reference evidence="2 3" key="1">
    <citation type="submission" date="2015-01" db="EMBL/GenBank/DDBJ databases">
        <title>The Genome Sequence of Exophiala spinifera CBS89968.</title>
        <authorList>
            <consortium name="The Broad Institute Genomics Platform"/>
            <person name="Cuomo C."/>
            <person name="de Hoog S."/>
            <person name="Gorbushina A."/>
            <person name="Stielow B."/>
            <person name="Teixiera M."/>
            <person name="Abouelleil A."/>
            <person name="Chapman S.B."/>
            <person name="Priest M."/>
            <person name="Young S.K."/>
            <person name="Wortman J."/>
            <person name="Nusbaum C."/>
            <person name="Birren B."/>
        </authorList>
    </citation>
    <scope>NUCLEOTIDE SEQUENCE [LARGE SCALE GENOMIC DNA]</scope>
    <source>
        <strain evidence="2 3">CBS 89968</strain>
    </source>
</reference>
<feature type="domain" description="PRISE-like Rossmann-fold" evidence="1">
    <location>
        <begin position="28"/>
        <end position="304"/>
    </location>
</feature>